<dbReference type="FunFam" id="3.40.50.300:FF:000604">
    <property type="entry name" value="ABC transporter B family member 28"/>
    <property type="match status" value="1"/>
</dbReference>
<dbReference type="PROSITE" id="PS50893">
    <property type="entry name" value="ABC_TRANSPORTER_2"/>
    <property type="match status" value="1"/>
</dbReference>
<organism evidence="12 13">
    <name type="scientific">Chlamydomonas reinhardtii</name>
    <name type="common">Chlamydomonas smithii</name>
    <dbReference type="NCBI Taxonomy" id="3055"/>
    <lineage>
        <taxon>Eukaryota</taxon>
        <taxon>Viridiplantae</taxon>
        <taxon>Chlorophyta</taxon>
        <taxon>core chlorophytes</taxon>
        <taxon>Chlorophyceae</taxon>
        <taxon>CS clade</taxon>
        <taxon>Chlamydomonadales</taxon>
        <taxon>Chlamydomonadaceae</taxon>
        <taxon>Chlamydomonas</taxon>
    </lineage>
</organism>
<keyword evidence="7 9" id="KW-0472">Membrane</keyword>
<keyword evidence="13" id="KW-1185">Reference proteome</keyword>
<evidence type="ECO:0000256" key="7">
    <source>
        <dbReference type="ARBA" id="ARBA00023136"/>
    </source>
</evidence>
<feature type="transmembrane region" description="Helical" evidence="9">
    <location>
        <begin position="187"/>
        <end position="205"/>
    </location>
</feature>
<dbReference type="GO" id="GO:0042626">
    <property type="term" value="F:ATPase-coupled transmembrane transporter activity"/>
    <property type="evidence" value="ECO:0000318"/>
    <property type="project" value="GO_Central"/>
</dbReference>
<evidence type="ECO:0000259" key="11">
    <source>
        <dbReference type="PROSITE" id="PS50929"/>
    </source>
</evidence>
<dbReference type="GO" id="GO:0055085">
    <property type="term" value="P:transmembrane transport"/>
    <property type="evidence" value="ECO:0000318"/>
    <property type="project" value="GO_Central"/>
</dbReference>
<dbReference type="RefSeq" id="XP_042917810.1">
    <property type="nucleotide sequence ID" value="XM_043069835.1"/>
</dbReference>
<feature type="domain" description="ABC transmembrane type-1" evidence="11">
    <location>
        <begin position="155"/>
        <end position="440"/>
    </location>
</feature>
<dbReference type="Gramene" id="PNW74328">
    <property type="protein sequence ID" value="PNW74328"/>
    <property type="gene ID" value="CHLRE_13g604150v5"/>
</dbReference>
<evidence type="ECO:0000256" key="9">
    <source>
        <dbReference type="SAM" id="Phobius"/>
    </source>
</evidence>
<dbReference type="InterPro" id="IPR003439">
    <property type="entry name" value="ABC_transporter-like_ATP-bd"/>
</dbReference>
<dbReference type="InParanoid" id="A0A2K3D1B2"/>
<proteinExistence type="predicted"/>
<dbReference type="SUPFAM" id="SSF52540">
    <property type="entry name" value="P-loop containing nucleoside triphosphate hydrolases"/>
    <property type="match status" value="2"/>
</dbReference>
<evidence type="ECO:0000313" key="12">
    <source>
        <dbReference type="EMBL" id="PNW74328.1"/>
    </source>
</evidence>
<dbReference type="Proteomes" id="UP000006906">
    <property type="component" value="Chromosome 13"/>
</dbReference>
<feature type="transmembrane region" description="Helical" evidence="9">
    <location>
        <begin position="415"/>
        <end position="435"/>
    </location>
</feature>
<dbReference type="GO" id="GO:0016887">
    <property type="term" value="F:ATP hydrolysis activity"/>
    <property type="evidence" value="ECO:0007669"/>
    <property type="project" value="InterPro"/>
</dbReference>
<dbReference type="InterPro" id="IPR011527">
    <property type="entry name" value="ABC1_TM_dom"/>
</dbReference>
<feature type="region of interest" description="Disordered" evidence="8">
    <location>
        <begin position="847"/>
        <end position="886"/>
    </location>
</feature>
<dbReference type="OrthoDB" id="6500128at2759"/>
<dbReference type="GO" id="GO:0006879">
    <property type="term" value="P:intracellular iron ion homeostasis"/>
    <property type="evidence" value="ECO:0000318"/>
    <property type="project" value="GO_Central"/>
</dbReference>
<evidence type="ECO:0000259" key="10">
    <source>
        <dbReference type="PROSITE" id="PS50893"/>
    </source>
</evidence>
<feature type="compositionally biased region" description="Low complexity" evidence="8">
    <location>
        <begin position="618"/>
        <end position="666"/>
    </location>
</feature>
<feature type="region of interest" description="Disordered" evidence="8">
    <location>
        <begin position="523"/>
        <end position="548"/>
    </location>
</feature>
<feature type="compositionally biased region" description="Low complexity" evidence="8">
    <location>
        <begin position="471"/>
        <end position="496"/>
    </location>
</feature>
<comment type="subcellular location">
    <subcellularLocation>
        <location evidence="1">Membrane</location>
        <topology evidence="1">Multi-pass membrane protein</topology>
    </subcellularLocation>
</comment>
<dbReference type="PROSITE" id="PS50929">
    <property type="entry name" value="ABC_TM1F"/>
    <property type="match status" value="1"/>
</dbReference>
<dbReference type="SMART" id="SM00382">
    <property type="entry name" value="AAA"/>
    <property type="match status" value="1"/>
</dbReference>
<dbReference type="SUPFAM" id="SSF90123">
    <property type="entry name" value="ABC transporter transmembrane region"/>
    <property type="match status" value="1"/>
</dbReference>
<dbReference type="Pfam" id="PF00664">
    <property type="entry name" value="ABC_membrane"/>
    <property type="match status" value="1"/>
</dbReference>
<gene>
    <name evidence="12" type="ORF">CHLRE_13g604150v5</name>
</gene>
<dbReference type="Gene3D" id="3.40.50.300">
    <property type="entry name" value="P-loop containing nucleotide triphosphate hydrolases"/>
    <property type="match status" value="1"/>
</dbReference>
<dbReference type="InterPro" id="IPR003593">
    <property type="entry name" value="AAA+_ATPase"/>
</dbReference>
<feature type="compositionally biased region" description="Low complexity" evidence="8">
    <location>
        <begin position="74"/>
        <end position="101"/>
    </location>
</feature>
<dbReference type="GeneID" id="5724623"/>
<dbReference type="ExpressionAtlas" id="A0A2K3D1B2">
    <property type="expression patterns" value="baseline and differential"/>
</dbReference>
<feature type="transmembrane region" description="Helical" evidence="9">
    <location>
        <begin position="298"/>
        <end position="316"/>
    </location>
</feature>
<dbReference type="AlphaFoldDB" id="A0A2K3D1B2"/>
<keyword evidence="4" id="KW-0547">Nucleotide-binding</keyword>
<evidence type="ECO:0000313" key="13">
    <source>
        <dbReference type="Proteomes" id="UP000006906"/>
    </source>
</evidence>
<keyword evidence="6 9" id="KW-1133">Transmembrane helix</keyword>
<keyword evidence="2" id="KW-0813">Transport</keyword>
<dbReference type="KEGG" id="cre:CHLRE_13g604150v5"/>
<dbReference type="EMBL" id="CM008974">
    <property type="protein sequence ID" value="PNW74328.1"/>
    <property type="molecule type" value="Genomic_DNA"/>
</dbReference>
<dbReference type="CDD" id="cd18582">
    <property type="entry name" value="ABC_6TM_ATM1_ABCB7"/>
    <property type="match status" value="1"/>
</dbReference>
<dbReference type="STRING" id="3055.A0A2K3D1B2"/>
<evidence type="ECO:0000256" key="8">
    <source>
        <dbReference type="SAM" id="MobiDB-lite"/>
    </source>
</evidence>
<feature type="transmembrane region" description="Helical" evidence="9">
    <location>
        <begin position="383"/>
        <end position="403"/>
    </location>
</feature>
<accession>A0A2K3D1B2</accession>
<keyword evidence="3 9" id="KW-0812">Transmembrane</keyword>
<dbReference type="InterPro" id="IPR027417">
    <property type="entry name" value="P-loop_NTPase"/>
</dbReference>
<dbReference type="GO" id="GO:0140359">
    <property type="term" value="F:ABC-type transporter activity"/>
    <property type="evidence" value="ECO:0007669"/>
    <property type="project" value="InterPro"/>
</dbReference>
<feature type="compositionally biased region" description="Low complexity" evidence="8">
    <location>
        <begin position="523"/>
        <end position="544"/>
    </location>
</feature>
<feature type="compositionally biased region" description="Gly residues" evidence="8">
    <location>
        <begin position="858"/>
        <end position="875"/>
    </location>
</feature>
<dbReference type="PANTHER" id="PTHR24221:SF470">
    <property type="entry name" value="MITOCHONDRIAL ABC TRANSPORTER ATM"/>
    <property type="match status" value="1"/>
</dbReference>
<dbReference type="InterPro" id="IPR039421">
    <property type="entry name" value="Type_1_exporter"/>
</dbReference>
<evidence type="ECO:0000256" key="5">
    <source>
        <dbReference type="ARBA" id="ARBA00022840"/>
    </source>
</evidence>
<dbReference type="InterPro" id="IPR017871">
    <property type="entry name" value="ABC_transporter-like_CS"/>
</dbReference>
<feature type="transmembrane region" description="Helical" evidence="9">
    <location>
        <begin position="268"/>
        <end position="292"/>
    </location>
</feature>
<keyword evidence="5" id="KW-0067">ATP-binding</keyword>
<name>A0A2K3D1B2_CHLRE</name>
<evidence type="ECO:0000256" key="2">
    <source>
        <dbReference type="ARBA" id="ARBA00022448"/>
    </source>
</evidence>
<dbReference type="PANTHER" id="PTHR24221">
    <property type="entry name" value="ATP-BINDING CASSETTE SUB-FAMILY B"/>
    <property type="match status" value="1"/>
</dbReference>
<evidence type="ECO:0000256" key="6">
    <source>
        <dbReference type="ARBA" id="ARBA00022989"/>
    </source>
</evidence>
<dbReference type="GO" id="GO:0005743">
    <property type="term" value="C:mitochondrial inner membrane"/>
    <property type="evidence" value="ECO:0000318"/>
    <property type="project" value="GO_Central"/>
</dbReference>
<dbReference type="PROSITE" id="PS00211">
    <property type="entry name" value="ABC_TRANSPORTER_1"/>
    <property type="match status" value="1"/>
</dbReference>
<feature type="region of interest" description="Disordered" evidence="8">
    <location>
        <begin position="614"/>
        <end position="666"/>
    </location>
</feature>
<feature type="region of interest" description="Disordered" evidence="8">
    <location>
        <begin position="30"/>
        <end position="49"/>
    </location>
</feature>
<reference evidence="12 13" key="1">
    <citation type="journal article" date="2007" name="Science">
        <title>The Chlamydomonas genome reveals the evolution of key animal and plant functions.</title>
        <authorList>
            <person name="Merchant S.S."/>
            <person name="Prochnik S.E."/>
            <person name="Vallon O."/>
            <person name="Harris E.H."/>
            <person name="Karpowicz S.J."/>
            <person name="Witman G.B."/>
            <person name="Terry A."/>
            <person name="Salamov A."/>
            <person name="Fritz-Laylin L.K."/>
            <person name="Marechal-Drouard L."/>
            <person name="Marshall W.F."/>
            <person name="Qu L.H."/>
            <person name="Nelson D.R."/>
            <person name="Sanderfoot A.A."/>
            <person name="Spalding M.H."/>
            <person name="Kapitonov V.V."/>
            <person name="Ren Q."/>
            <person name="Ferris P."/>
            <person name="Lindquist E."/>
            <person name="Shapiro H."/>
            <person name="Lucas S.M."/>
            <person name="Grimwood J."/>
            <person name="Schmutz J."/>
            <person name="Cardol P."/>
            <person name="Cerutti H."/>
            <person name="Chanfreau G."/>
            <person name="Chen C.L."/>
            <person name="Cognat V."/>
            <person name="Croft M.T."/>
            <person name="Dent R."/>
            <person name="Dutcher S."/>
            <person name="Fernandez E."/>
            <person name="Fukuzawa H."/>
            <person name="Gonzalez-Ballester D."/>
            <person name="Gonzalez-Halphen D."/>
            <person name="Hallmann A."/>
            <person name="Hanikenne M."/>
            <person name="Hippler M."/>
            <person name="Inwood W."/>
            <person name="Jabbari K."/>
            <person name="Kalanon M."/>
            <person name="Kuras R."/>
            <person name="Lefebvre P.A."/>
            <person name="Lemaire S.D."/>
            <person name="Lobanov A.V."/>
            <person name="Lohr M."/>
            <person name="Manuell A."/>
            <person name="Meier I."/>
            <person name="Mets L."/>
            <person name="Mittag M."/>
            <person name="Mittelmeier T."/>
            <person name="Moroney J.V."/>
            <person name="Moseley J."/>
            <person name="Napoli C."/>
            <person name="Nedelcu A.M."/>
            <person name="Niyogi K."/>
            <person name="Novoselov S.V."/>
            <person name="Paulsen I.T."/>
            <person name="Pazour G."/>
            <person name="Purton S."/>
            <person name="Ral J.P."/>
            <person name="Riano-Pachon D.M."/>
            <person name="Riekhof W."/>
            <person name="Rymarquis L."/>
            <person name="Schroda M."/>
            <person name="Stern D."/>
            <person name="Umen J."/>
            <person name="Willows R."/>
            <person name="Wilson N."/>
            <person name="Zimmer S.L."/>
            <person name="Allmer J."/>
            <person name="Balk J."/>
            <person name="Bisova K."/>
            <person name="Chen C.J."/>
            <person name="Elias M."/>
            <person name="Gendler K."/>
            <person name="Hauser C."/>
            <person name="Lamb M.R."/>
            <person name="Ledford H."/>
            <person name="Long J.C."/>
            <person name="Minagawa J."/>
            <person name="Page M.D."/>
            <person name="Pan J."/>
            <person name="Pootakham W."/>
            <person name="Roje S."/>
            <person name="Rose A."/>
            <person name="Stahlberg E."/>
            <person name="Terauchi A.M."/>
            <person name="Yang P."/>
            <person name="Ball S."/>
            <person name="Bowler C."/>
            <person name="Dieckmann C.L."/>
            <person name="Gladyshev V.N."/>
            <person name="Green P."/>
            <person name="Jorgensen R."/>
            <person name="Mayfield S."/>
            <person name="Mueller-Roeber B."/>
            <person name="Rajamani S."/>
            <person name="Sayre R.T."/>
            <person name="Brokstein P."/>
            <person name="Dubchak I."/>
            <person name="Goodstein D."/>
            <person name="Hornick L."/>
            <person name="Huang Y.W."/>
            <person name="Jhaveri J."/>
            <person name="Luo Y."/>
            <person name="Martinez D."/>
            <person name="Ngau W.C."/>
            <person name="Otillar B."/>
            <person name="Poliakov A."/>
            <person name="Porter A."/>
            <person name="Szajkowski L."/>
            <person name="Werner G."/>
            <person name="Zhou K."/>
            <person name="Grigoriev I.V."/>
            <person name="Rokhsar D.S."/>
            <person name="Grossman A.R."/>
        </authorList>
    </citation>
    <scope>NUCLEOTIDE SEQUENCE [LARGE SCALE GENOMIC DNA]</scope>
    <source>
        <strain evidence="13">CC-503</strain>
    </source>
</reference>
<dbReference type="GO" id="GO:0005524">
    <property type="term" value="F:ATP binding"/>
    <property type="evidence" value="ECO:0007669"/>
    <property type="project" value="UniProtKB-KW"/>
</dbReference>
<feature type="transmembrane region" description="Helical" evidence="9">
    <location>
        <begin position="150"/>
        <end position="175"/>
    </location>
</feature>
<feature type="domain" description="ABC transporter" evidence="10">
    <location>
        <begin position="551"/>
        <end position="844"/>
    </location>
</feature>
<protein>
    <submittedName>
        <fullName evidence="12">Uncharacterized protein</fullName>
    </submittedName>
</protein>
<feature type="region of interest" description="Disordered" evidence="8">
    <location>
        <begin position="459"/>
        <end position="496"/>
    </location>
</feature>
<dbReference type="Gene3D" id="1.20.1560.10">
    <property type="entry name" value="ABC transporter type 1, transmembrane domain"/>
    <property type="match status" value="2"/>
</dbReference>
<feature type="region of interest" description="Disordered" evidence="8">
    <location>
        <begin position="71"/>
        <end position="101"/>
    </location>
</feature>
<dbReference type="Pfam" id="PF00005">
    <property type="entry name" value="ABC_tran"/>
    <property type="match status" value="2"/>
</dbReference>
<evidence type="ECO:0000256" key="4">
    <source>
        <dbReference type="ARBA" id="ARBA00022741"/>
    </source>
</evidence>
<sequence length="966" mass="97981">MATGPPKPLARCGVATRSLLPQRLACHSLASRHRAGPGRPLLTPTLRGTPGYSPVATGAAAAISIPLQPGGDGASHNGAAKPAPAAHANGNGSSSKGSSSGHGSSVYNTVAAAVAAQFPAVPPLPAPPSTANLSDVVPYLLKLALQERYLVWRLAAALGCMCVAKLAGISLPLAFKGAVDAMASTGFSQAALSAALTAALTYGVLDCVRVLAKESQSPFFAPVSQAVTRRMAYHTFAHVLALDTRFHLDRRTGRVSRILERGTRSIAVLYRAMVFTFLPTGLELTAVAVLLAGRFGPALAGILGLTFAAYVTWTVMMTQAATDVRKEVNALDNATSSKAVDALLNVETVTLFNNQNLEVGLYDRHLRDFQSASYRTELLSSSLNAGQGLILAVGMAAILAAIISSPGGATGGDLVMASGLIMQLWAPLQFLGWFYRELRAALVDMEEFFQILRTRSNITDGTQPLPPTPLPLVRQQQQQQQPAAVAPASSSGSASAATPASHAVVSTSAASAAAAAAAAASASGLQDTHSPSTSSTSTSTSNSRSGGGLSVELVDVSFGYTAERQILKGVSLRVAPGESVAVVGSSGSGKSTILKLVTRLYDVWGTPGSPDVPPAAVAASSSNSSSGNAARAASGAEASTSGGSSSSSSSSSSSGGSGSSSSSSSGVYINGVDVRQLRLADVRSAIAVVPQDTALNYESILENIRYGRPDATDAEVVAAAVAARLHDTVSSLPEGYNTVVGERGLKLSGGEKQRVAIARAFLRSPRLLICDEATSALDSATEAAIMESLKELATGRSALFVAHRLSTVRGCDRIVVLRGGRVLEEGSHDQLMERGGEYAAMWNLQANQQKEEEEEAEGGQGDGGHAGGRGGGGGDGGHKQGDGGVTDTDEEIHLALAQEAAAANGSSKHAVAVAAGGKGGVAGLSLDSMDELATYSRRAAAAVVAAAAASATAAAAAVGGGGVNAA</sequence>
<evidence type="ECO:0000256" key="1">
    <source>
        <dbReference type="ARBA" id="ARBA00004141"/>
    </source>
</evidence>
<evidence type="ECO:0000256" key="3">
    <source>
        <dbReference type="ARBA" id="ARBA00022692"/>
    </source>
</evidence>
<dbReference type="InterPro" id="IPR036640">
    <property type="entry name" value="ABC1_TM_sf"/>
</dbReference>